<accession>A0ABP5A6Y1</accession>
<feature type="compositionally biased region" description="Pro residues" evidence="2">
    <location>
        <begin position="124"/>
        <end position="135"/>
    </location>
</feature>
<dbReference type="PANTHER" id="PTHR23308">
    <property type="entry name" value="NUCLEAR INHIBITOR OF PROTEIN PHOSPHATASE-1"/>
    <property type="match status" value="1"/>
</dbReference>
<reference evidence="5" key="1">
    <citation type="journal article" date="2019" name="Int. J. Syst. Evol. Microbiol.">
        <title>The Global Catalogue of Microorganisms (GCM) 10K type strain sequencing project: providing services to taxonomists for standard genome sequencing and annotation.</title>
        <authorList>
            <consortium name="The Broad Institute Genomics Platform"/>
            <consortium name="The Broad Institute Genome Sequencing Center for Infectious Disease"/>
            <person name="Wu L."/>
            <person name="Ma J."/>
        </authorList>
    </citation>
    <scope>NUCLEOTIDE SEQUENCE [LARGE SCALE GENOMIC DNA]</scope>
    <source>
        <strain evidence="5">JCM 13581</strain>
    </source>
</reference>
<dbReference type="InterPro" id="IPR000253">
    <property type="entry name" value="FHA_dom"/>
</dbReference>
<feature type="region of interest" description="Disordered" evidence="2">
    <location>
        <begin position="34"/>
        <end position="54"/>
    </location>
</feature>
<feature type="compositionally biased region" description="Low complexity" evidence="2">
    <location>
        <begin position="94"/>
        <end position="103"/>
    </location>
</feature>
<feature type="domain" description="FHA" evidence="3">
    <location>
        <begin position="200"/>
        <end position="259"/>
    </location>
</feature>
<feature type="compositionally biased region" description="Gly residues" evidence="2">
    <location>
        <begin position="138"/>
        <end position="151"/>
    </location>
</feature>
<organism evidence="4 5">
    <name type="scientific">Streptomyces sodiiphilus</name>
    <dbReference type="NCBI Taxonomy" id="226217"/>
    <lineage>
        <taxon>Bacteria</taxon>
        <taxon>Bacillati</taxon>
        <taxon>Actinomycetota</taxon>
        <taxon>Actinomycetes</taxon>
        <taxon>Kitasatosporales</taxon>
        <taxon>Streptomycetaceae</taxon>
        <taxon>Streptomyces</taxon>
    </lineage>
</organism>
<feature type="compositionally biased region" description="Pro residues" evidence="2">
    <location>
        <begin position="104"/>
        <end position="113"/>
    </location>
</feature>
<gene>
    <name evidence="4" type="ORF">GCM10009716_11170</name>
</gene>
<dbReference type="Pfam" id="PF00498">
    <property type="entry name" value="FHA"/>
    <property type="match status" value="1"/>
</dbReference>
<dbReference type="SUPFAM" id="SSF49879">
    <property type="entry name" value="SMAD/FHA domain"/>
    <property type="match status" value="1"/>
</dbReference>
<proteinExistence type="predicted"/>
<feature type="region of interest" description="Disordered" evidence="2">
    <location>
        <begin position="75"/>
        <end position="151"/>
    </location>
</feature>
<name>A0ABP5A6Y1_9ACTN</name>
<evidence type="ECO:0000313" key="4">
    <source>
        <dbReference type="EMBL" id="GAA1903018.1"/>
    </source>
</evidence>
<evidence type="ECO:0000313" key="5">
    <source>
        <dbReference type="Proteomes" id="UP001501303"/>
    </source>
</evidence>
<comment type="caution">
    <text evidence="4">The sequence shown here is derived from an EMBL/GenBank/DDBJ whole genome shotgun (WGS) entry which is preliminary data.</text>
</comment>
<sequence>MATCPNGHHSMAEEWCDTCGHRMPAPAGAVPPPPPPGGGFGPGDGRTQACPQCRTPRESPAPFCPQCQYNFLTNSPTNSPTAYLPPVPPGRQEPAQAQHGAYPAAPPPAPPAYGNPQTGQGPGWPAPPPPGPPPAGYGAQGGPGQGGYPGHGGAGTWMVTIGPDREYFGAMMRRSGPEAARLAMPENVPEQQVTLNGPQVTIGRRRPSTGESPDIDLSRPAEDPGVSHQHAVLVQQPDGSWAVVDQDSTNGTTVNGSEEPIQPFVPVPLHDGDHVHVGAWTTLRIYRT</sequence>
<protein>
    <recommendedName>
        <fullName evidence="3">FHA domain-containing protein</fullName>
    </recommendedName>
</protein>
<evidence type="ECO:0000259" key="3">
    <source>
        <dbReference type="PROSITE" id="PS50006"/>
    </source>
</evidence>
<dbReference type="CDD" id="cd00060">
    <property type="entry name" value="FHA"/>
    <property type="match status" value="1"/>
</dbReference>
<dbReference type="SMART" id="SM00240">
    <property type="entry name" value="FHA"/>
    <property type="match status" value="1"/>
</dbReference>
<dbReference type="InterPro" id="IPR050923">
    <property type="entry name" value="Cell_Proc_Reg/RNA_Proc"/>
</dbReference>
<keyword evidence="5" id="KW-1185">Reference proteome</keyword>
<keyword evidence="1" id="KW-0597">Phosphoprotein</keyword>
<dbReference type="Proteomes" id="UP001501303">
    <property type="component" value="Unassembled WGS sequence"/>
</dbReference>
<dbReference type="EMBL" id="BAAAMJ010000010">
    <property type="protein sequence ID" value="GAA1903018.1"/>
    <property type="molecule type" value="Genomic_DNA"/>
</dbReference>
<evidence type="ECO:0000256" key="1">
    <source>
        <dbReference type="ARBA" id="ARBA00022553"/>
    </source>
</evidence>
<evidence type="ECO:0000256" key="2">
    <source>
        <dbReference type="SAM" id="MobiDB-lite"/>
    </source>
</evidence>
<dbReference type="Gene3D" id="2.60.200.20">
    <property type="match status" value="1"/>
</dbReference>
<dbReference type="InterPro" id="IPR008984">
    <property type="entry name" value="SMAD_FHA_dom_sf"/>
</dbReference>
<dbReference type="PROSITE" id="PS50006">
    <property type="entry name" value="FHA_DOMAIN"/>
    <property type="match status" value="1"/>
</dbReference>
<dbReference type="RefSeq" id="WP_344259374.1">
    <property type="nucleotide sequence ID" value="NZ_BAAAMJ010000010.1"/>
</dbReference>
<feature type="region of interest" description="Disordered" evidence="2">
    <location>
        <begin position="200"/>
        <end position="224"/>
    </location>
</feature>